<organism evidence="5 6">
    <name type="scientific">Thauera linaloolentis (strain DSM 12138 / JCM 21573 / CCUG 41526 / CIP 105981 / IAM 15112 / NBRC 102519 / 47Lol)</name>
    <dbReference type="NCBI Taxonomy" id="1123367"/>
    <lineage>
        <taxon>Bacteria</taxon>
        <taxon>Pseudomonadati</taxon>
        <taxon>Pseudomonadota</taxon>
        <taxon>Betaproteobacteria</taxon>
        <taxon>Rhodocyclales</taxon>
        <taxon>Zoogloeaceae</taxon>
        <taxon>Thauera</taxon>
    </lineage>
</organism>
<dbReference type="InterPro" id="IPR017937">
    <property type="entry name" value="Thioredoxin_CS"/>
</dbReference>
<comment type="subcellular location">
    <subcellularLocation>
        <location evidence="1">Cell envelope</location>
    </subcellularLocation>
</comment>
<dbReference type="InterPro" id="IPR013740">
    <property type="entry name" value="Redoxin"/>
</dbReference>
<keyword evidence="6" id="KW-1185">Reference proteome</keyword>
<dbReference type="STRING" id="1123367.GCA_000621305_03208"/>
<evidence type="ECO:0000256" key="3">
    <source>
        <dbReference type="ARBA" id="ARBA00023284"/>
    </source>
</evidence>
<evidence type="ECO:0000313" key="5">
    <source>
        <dbReference type="EMBL" id="ENO89652.1"/>
    </source>
</evidence>
<dbReference type="AlphaFoldDB" id="N6Z4Z7"/>
<dbReference type="PANTHER" id="PTHR42852">
    <property type="entry name" value="THIOL:DISULFIDE INTERCHANGE PROTEIN DSBE"/>
    <property type="match status" value="1"/>
</dbReference>
<dbReference type="InterPro" id="IPR036249">
    <property type="entry name" value="Thioredoxin-like_sf"/>
</dbReference>
<dbReference type="PANTHER" id="PTHR42852:SF13">
    <property type="entry name" value="PROTEIN DIPZ"/>
    <property type="match status" value="1"/>
</dbReference>
<dbReference type="Gene3D" id="3.40.30.10">
    <property type="entry name" value="Glutaredoxin"/>
    <property type="match status" value="1"/>
</dbReference>
<dbReference type="PROSITE" id="PS00194">
    <property type="entry name" value="THIOREDOXIN_1"/>
    <property type="match status" value="1"/>
</dbReference>
<dbReference type="PROSITE" id="PS51352">
    <property type="entry name" value="THIOREDOXIN_2"/>
    <property type="match status" value="1"/>
</dbReference>
<dbReference type="SUPFAM" id="SSF52833">
    <property type="entry name" value="Thioredoxin-like"/>
    <property type="match status" value="1"/>
</dbReference>
<dbReference type="InterPro" id="IPR050553">
    <property type="entry name" value="Thioredoxin_ResA/DsbE_sf"/>
</dbReference>
<dbReference type="OrthoDB" id="9811352at2"/>
<evidence type="ECO:0000256" key="1">
    <source>
        <dbReference type="ARBA" id="ARBA00004196"/>
    </source>
</evidence>
<dbReference type="Pfam" id="PF08534">
    <property type="entry name" value="Redoxin"/>
    <property type="match status" value="1"/>
</dbReference>
<dbReference type="GO" id="GO:0015036">
    <property type="term" value="F:disulfide oxidoreductase activity"/>
    <property type="evidence" value="ECO:0007669"/>
    <property type="project" value="UniProtKB-ARBA"/>
</dbReference>
<dbReference type="CDD" id="cd02966">
    <property type="entry name" value="TlpA_like_family"/>
    <property type="match status" value="1"/>
</dbReference>
<comment type="caution">
    <text evidence="5">The sequence shown here is derived from an EMBL/GenBank/DDBJ whole genome shotgun (WGS) entry which is preliminary data.</text>
</comment>
<dbReference type="GO" id="GO:0017004">
    <property type="term" value="P:cytochrome complex assembly"/>
    <property type="evidence" value="ECO:0007669"/>
    <property type="project" value="UniProtKB-KW"/>
</dbReference>
<evidence type="ECO:0000259" key="4">
    <source>
        <dbReference type="PROSITE" id="PS51352"/>
    </source>
</evidence>
<dbReference type="InterPro" id="IPR013766">
    <property type="entry name" value="Thioredoxin_domain"/>
</dbReference>
<evidence type="ECO:0000313" key="6">
    <source>
        <dbReference type="Proteomes" id="UP000013232"/>
    </source>
</evidence>
<accession>N6Z4Z7</accession>
<keyword evidence="2" id="KW-0201">Cytochrome c-type biogenesis</keyword>
<dbReference type="Proteomes" id="UP000013232">
    <property type="component" value="Unassembled WGS sequence"/>
</dbReference>
<proteinExistence type="predicted"/>
<dbReference type="EMBL" id="AMXE01000011">
    <property type="protein sequence ID" value="ENO89652.1"/>
    <property type="molecule type" value="Genomic_DNA"/>
</dbReference>
<gene>
    <name evidence="5" type="ORF">C666_05050</name>
</gene>
<protein>
    <submittedName>
        <fullName evidence="5">Thioredoxin</fullName>
    </submittedName>
</protein>
<feature type="domain" description="Thioredoxin" evidence="4">
    <location>
        <begin position="9"/>
        <end position="151"/>
    </location>
</feature>
<evidence type="ECO:0000256" key="2">
    <source>
        <dbReference type="ARBA" id="ARBA00022748"/>
    </source>
</evidence>
<dbReference type="GO" id="GO:0030313">
    <property type="term" value="C:cell envelope"/>
    <property type="evidence" value="ECO:0007669"/>
    <property type="project" value="UniProtKB-SubCell"/>
</dbReference>
<dbReference type="eggNOG" id="COG0526">
    <property type="taxonomic scope" value="Bacteria"/>
</dbReference>
<name>N6Z4Z7_THAL4</name>
<keyword evidence="3" id="KW-0676">Redox-active center</keyword>
<sequence>MACSAAAAAADADALFAAALTGTDGRPAALAEYRGKPLLVNFWARWCPPCRSEMPELAALQAEYGAQGLTVLGIAIDDDPVAVREFLAAYDIGYPVALGRDTGIGLMQSLGNASAGLPFTLAIDREGGVLLRKLGAFGKDDFHGVAQELMR</sequence>
<reference evidence="5 6" key="1">
    <citation type="submission" date="2012-09" db="EMBL/GenBank/DDBJ databases">
        <title>Draft Genome Sequences of 6 Strains from Genus Thauera.</title>
        <authorList>
            <person name="Liu B."/>
            <person name="Shapleigh J.P."/>
            <person name="Frostegard A.H."/>
        </authorList>
    </citation>
    <scope>NUCLEOTIDE SEQUENCE [LARGE SCALE GENOMIC DNA]</scope>
    <source>
        <strain evidence="6">47Lol / DSM 12138</strain>
    </source>
</reference>